<dbReference type="Proteomes" id="UP000823388">
    <property type="component" value="Chromosome 2K"/>
</dbReference>
<reference evidence="1" key="1">
    <citation type="submission" date="2020-05" db="EMBL/GenBank/DDBJ databases">
        <title>WGS assembly of Panicum virgatum.</title>
        <authorList>
            <person name="Lovell J.T."/>
            <person name="Jenkins J."/>
            <person name="Shu S."/>
            <person name="Juenger T.E."/>
            <person name="Schmutz J."/>
        </authorList>
    </citation>
    <scope>NUCLEOTIDE SEQUENCE</scope>
    <source>
        <strain evidence="1">AP13</strain>
    </source>
</reference>
<dbReference type="EMBL" id="CM029039">
    <property type="protein sequence ID" value="KAG2647629.1"/>
    <property type="molecule type" value="Genomic_DNA"/>
</dbReference>
<dbReference type="AlphaFoldDB" id="A0A8T0WDK0"/>
<evidence type="ECO:0000313" key="2">
    <source>
        <dbReference type="Proteomes" id="UP000823388"/>
    </source>
</evidence>
<dbReference type="EMBL" id="CM029039">
    <property type="protein sequence ID" value="KAG2647631.1"/>
    <property type="molecule type" value="Genomic_DNA"/>
</dbReference>
<dbReference type="EMBL" id="CM029039">
    <property type="protein sequence ID" value="KAG2647630.1"/>
    <property type="molecule type" value="Genomic_DNA"/>
</dbReference>
<proteinExistence type="predicted"/>
<dbReference type="EMBL" id="CM029039">
    <property type="protein sequence ID" value="KAG2647632.1"/>
    <property type="molecule type" value="Genomic_DNA"/>
</dbReference>
<name>A0A8T0WDK0_PANVG</name>
<sequence length="92" mass="10334">MDCTRSLEHVTTFSCHQQPPGNACGFYVVHHMVKAMELLSMANEPEEFEVPTAPLSDDDLHPIQEKLSFFIMDQVISKKGEFCCNNPAPNHA</sequence>
<accession>A0A8T0WDK0</accession>
<keyword evidence="2" id="KW-1185">Reference proteome</keyword>
<protein>
    <recommendedName>
        <fullName evidence="3">Ubiquitin-like protease family profile domain-containing protein</fullName>
    </recommendedName>
</protein>
<gene>
    <name evidence="1" type="ORF">PVAP13_2KG585401</name>
</gene>
<organism evidence="1 2">
    <name type="scientific">Panicum virgatum</name>
    <name type="common">Blackwell switchgrass</name>
    <dbReference type="NCBI Taxonomy" id="38727"/>
    <lineage>
        <taxon>Eukaryota</taxon>
        <taxon>Viridiplantae</taxon>
        <taxon>Streptophyta</taxon>
        <taxon>Embryophyta</taxon>
        <taxon>Tracheophyta</taxon>
        <taxon>Spermatophyta</taxon>
        <taxon>Magnoliopsida</taxon>
        <taxon>Liliopsida</taxon>
        <taxon>Poales</taxon>
        <taxon>Poaceae</taxon>
        <taxon>PACMAD clade</taxon>
        <taxon>Panicoideae</taxon>
        <taxon>Panicodae</taxon>
        <taxon>Paniceae</taxon>
        <taxon>Panicinae</taxon>
        <taxon>Panicum</taxon>
        <taxon>Panicum sect. Hiantes</taxon>
    </lineage>
</organism>
<evidence type="ECO:0008006" key="3">
    <source>
        <dbReference type="Google" id="ProtNLM"/>
    </source>
</evidence>
<evidence type="ECO:0000313" key="1">
    <source>
        <dbReference type="EMBL" id="KAG2647631.1"/>
    </source>
</evidence>
<comment type="caution">
    <text evidence="1">The sequence shown here is derived from an EMBL/GenBank/DDBJ whole genome shotgun (WGS) entry which is preliminary data.</text>
</comment>